<feature type="compositionally biased region" description="Gly residues" evidence="1">
    <location>
        <begin position="124"/>
        <end position="154"/>
    </location>
</feature>
<dbReference type="Pfam" id="PF13360">
    <property type="entry name" value="PQQ_2"/>
    <property type="match status" value="1"/>
</dbReference>
<comment type="caution">
    <text evidence="4">The sequence shown here is derived from an EMBL/GenBank/DDBJ whole genome shotgun (WGS) entry which is preliminary data.</text>
</comment>
<evidence type="ECO:0000313" key="4">
    <source>
        <dbReference type="EMBL" id="OKH95976.1"/>
    </source>
</evidence>
<sequence>MSQPPDDRTPRDGDGAPQDSGQPAHPPGPPSGDADPYAQSGPYTAPQSGPYAPQAGPYGQSQPGPYSAPQQPGPYGPPQPGPYGQPGPYAAQPGPYAPQQPYGQAPYGQQPGQAPYGQQPYGQQGFGQQGFGQQGYPGGPQGSGGAGSGGGRGPFKGRPAMVIAAAVAVVLVVGATVFALNRDGQDDKKEQATKDPVASATADPKPSADASPSVDQGDGSGDGDAAEEDLNADRKPGESKVLWYKQAPKVPGSGGDAPEMWVTGTTVAKAAYKQVLGFDAKSGAPAWDPVELPQAVCAATPQPTPGLKVVVAYMSGVSDRAKCNQLQQIDLATGKKGWTKKIPDGDLFDSTIGLELHLVGDTLVVGRSMSGVAYQANTGKELFTADKYGTNCYPSGFTSGSKLLTVASCGAGGENQHEQLRELDPATGKVRWTKKFPKKWRISRVYSLDPVVLYLTNDDKKQWNISTLRNGSGEVRSQVAMEEAPEPDCGLVLGGEALQSCEGVATDANTLYLPSKAKNGVNELIAVNLNTGKEKWRAKSTGARSVLPLRVEDGNVISYEEPTYDTGGTITATPVGGGTPKKLLQNPAGAAALENTFFAKEMAWAGGRFYLSSTRLTNTKADSEQKLMMAFGP</sequence>
<feature type="compositionally biased region" description="Low complexity" evidence="1">
    <location>
        <begin position="59"/>
        <end position="70"/>
    </location>
</feature>
<reference evidence="4 5" key="1">
    <citation type="submission" date="2015-06" db="EMBL/GenBank/DDBJ databases">
        <title>Cloning and characterization of the uncialamcin biosynthetic gene cluster.</title>
        <authorList>
            <person name="Yan X."/>
            <person name="Huang T."/>
            <person name="Ge H."/>
            <person name="Shen B."/>
        </authorList>
    </citation>
    <scope>NUCLEOTIDE SEQUENCE [LARGE SCALE GENOMIC DNA]</scope>
    <source>
        <strain evidence="4 5">DCA2648</strain>
    </source>
</reference>
<dbReference type="STRING" id="1048205.AB852_04600"/>
<dbReference type="Gene3D" id="2.130.10.10">
    <property type="entry name" value="YVTN repeat-like/Quinoprotein amine dehydrogenase"/>
    <property type="match status" value="1"/>
</dbReference>
<feature type="region of interest" description="Disordered" evidence="1">
    <location>
        <begin position="1"/>
        <end position="154"/>
    </location>
</feature>
<dbReference type="InterPro" id="IPR011047">
    <property type="entry name" value="Quinoprotein_ADH-like_sf"/>
</dbReference>
<gene>
    <name evidence="4" type="ORF">AB852_04600</name>
</gene>
<keyword evidence="5" id="KW-1185">Reference proteome</keyword>
<evidence type="ECO:0000256" key="2">
    <source>
        <dbReference type="SAM" id="Phobius"/>
    </source>
</evidence>
<dbReference type="EMBL" id="LFBV01000001">
    <property type="protein sequence ID" value="OKH95976.1"/>
    <property type="molecule type" value="Genomic_DNA"/>
</dbReference>
<proteinExistence type="predicted"/>
<feature type="region of interest" description="Disordered" evidence="1">
    <location>
        <begin position="185"/>
        <end position="257"/>
    </location>
</feature>
<dbReference type="SUPFAM" id="SSF50998">
    <property type="entry name" value="Quinoprotein alcohol dehydrogenase-like"/>
    <property type="match status" value="1"/>
</dbReference>
<evidence type="ECO:0000259" key="3">
    <source>
        <dbReference type="Pfam" id="PF13360"/>
    </source>
</evidence>
<feature type="compositionally biased region" description="Pro residues" evidence="1">
    <location>
        <begin position="71"/>
        <end position="85"/>
    </location>
</feature>
<evidence type="ECO:0000313" key="5">
    <source>
        <dbReference type="Proteomes" id="UP000186455"/>
    </source>
</evidence>
<dbReference type="InterPro" id="IPR002372">
    <property type="entry name" value="PQQ_rpt_dom"/>
</dbReference>
<keyword evidence="2" id="KW-0472">Membrane</keyword>
<feature type="compositionally biased region" description="Low complexity" evidence="1">
    <location>
        <begin position="86"/>
        <end position="123"/>
    </location>
</feature>
<keyword evidence="2" id="KW-1133">Transmembrane helix</keyword>
<name>A0A1Q4VDQ9_9ACTN</name>
<protein>
    <recommendedName>
        <fullName evidence="3">Pyrrolo-quinoline quinone repeat domain-containing protein</fullName>
    </recommendedName>
</protein>
<accession>A0A1Q4VDQ9</accession>
<evidence type="ECO:0000256" key="1">
    <source>
        <dbReference type="SAM" id="MobiDB-lite"/>
    </source>
</evidence>
<dbReference type="InterPro" id="IPR015943">
    <property type="entry name" value="WD40/YVTN_repeat-like_dom_sf"/>
</dbReference>
<dbReference type="Proteomes" id="UP000186455">
    <property type="component" value="Unassembled WGS sequence"/>
</dbReference>
<dbReference type="AlphaFoldDB" id="A0A1Q4VDQ9"/>
<feature type="compositionally biased region" description="Basic and acidic residues" evidence="1">
    <location>
        <begin position="1"/>
        <end position="14"/>
    </location>
</feature>
<feature type="domain" description="Pyrrolo-quinoline quinone repeat" evidence="3">
    <location>
        <begin position="262"/>
        <end position="382"/>
    </location>
</feature>
<feature type="transmembrane region" description="Helical" evidence="2">
    <location>
        <begin position="160"/>
        <end position="180"/>
    </location>
</feature>
<dbReference type="PANTHER" id="PTHR34512">
    <property type="entry name" value="CELL SURFACE PROTEIN"/>
    <property type="match status" value="1"/>
</dbReference>
<organism evidence="4 5">
    <name type="scientific">Streptomyces uncialis</name>
    <dbReference type="NCBI Taxonomy" id="1048205"/>
    <lineage>
        <taxon>Bacteria</taxon>
        <taxon>Bacillati</taxon>
        <taxon>Actinomycetota</taxon>
        <taxon>Actinomycetes</taxon>
        <taxon>Kitasatosporales</taxon>
        <taxon>Streptomycetaceae</taxon>
        <taxon>Streptomyces</taxon>
    </lineage>
</organism>
<dbReference type="PANTHER" id="PTHR34512:SF30">
    <property type="entry name" value="OUTER MEMBRANE PROTEIN ASSEMBLY FACTOR BAMB"/>
    <property type="match status" value="1"/>
</dbReference>
<keyword evidence="2" id="KW-0812">Transmembrane</keyword>
<dbReference type="RefSeq" id="WP_073783780.1">
    <property type="nucleotide sequence ID" value="NZ_LFBV01000001.1"/>
</dbReference>